<feature type="transmembrane region" description="Helical" evidence="1">
    <location>
        <begin position="82"/>
        <end position="99"/>
    </location>
</feature>
<name>A0A0S3K7N3_9ENTE</name>
<sequence length="168" mass="18707">MNNPNTQTTAWSVISLTKMAMITALYVVVTIFLAPIGFGAVQFRLSELFNYLPLFNKRYIIAVTFGVAISNFASPLGLVDVVIGSLSTFVVLLLSYSVTKRFKSPIKKMSLTAIICSLSMFTVAGQLTYFYHMPFFYTWLTVAIGELLSMSVGGILVYWINQKIDLTK</sequence>
<evidence type="ECO:0000313" key="4">
    <source>
        <dbReference type="Proteomes" id="UP000065511"/>
    </source>
</evidence>
<feature type="transmembrane region" description="Helical" evidence="1">
    <location>
        <begin position="137"/>
        <end position="160"/>
    </location>
</feature>
<dbReference type="Proteomes" id="UP000065511">
    <property type="component" value="Chromosome"/>
</dbReference>
<dbReference type="PANTHER" id="PTHR40044">
    <property type="entry name" value="INTEGRAL MEMBRANE PROTEIN-RELATED"/>
    <property type="match status" value="1"/>
</dbReference>
<protein>
    <recommendedName>
        <fullName evidence="6">QueT transporter family protein</fullName>
    </recommendedName>
</protein>
<organism evidence="3 5">
    <name type="scientific">Enterococcus silesiacus</name>
    <dbReference type="NCBI Taxonomy" id="332949"/>
    <lineage>
        <taxon>Bacteria</taxon>
        <taxon>Bacillati</taxon>
        <taxon>Bacillota</taxon>
        <taxon>Bacilli</taxon>
        <taxon>Lactobacillales</taxon>
        <taxon>Enterococcaceae</taxon>
        <taxon>Enterococcus</taxon>
    </lineage>
</organism>
<feature type="transmembrane region" description="Helical" evidence="1">
    <location>
        <begin position="111"/>
        <end position="131"/>
    </location>
</feature>
<evidence type="ECO:0000313" key="5">
    <source>
        <dbReference type="Proteomes" id="UP000183039"/>
    </source>
</evidence>
<dbReference type="KEGG" id="ess:ATZ33_01525"/>
<dbReference type="PIRSF" id="PIRSF031501">
    <property type="entry name" value="QueT"/>
    <property type="match status" value="1"/>
</dbReference>
<dbReference type="Pfam" id="PF06177">
    <property type="entry name" value="QueT"/>
    <property type="match status" value="1"/>
</dbReference>
<keyword evidence="4" id="KW-1185">Reference proteome</keyword>
<dbReference type="RefSeq" id="WP_071878263.1">
    <property type="nucleotide sequence ID" value="NZ_JXLC01000017.1"/>
</dbReference>
<keyword evidence="1" id="KW-0812">Transmembrane</keyword>
<proteinExistence type="predicted"/>
<evidence type="ECO:0008006" key="6">
    <source>
        <dbReference type="Google" id="ProtNLM"/>
    </source>
</evidence>
<dbReference type="Proteomes" id="UP000183039">
    <property type="component" value="Unassembled WGS sequence"/>
</dbReference>
<dbReference type="OrthoDB" id="1706970at2"/>
<dbReference type="Gene3D" id="1.10.1760.20">
    <property type="match status" value="1"/>
</dbReference>
<dbReference type="InterPro" id="IPR010387">
    <property type="entry name" value="QueT"/>
</dbReference>
<dbReference type="EMBL" id="JXLC01000017">
    <property type="protein sequence ID" value="OJG90964.1"/>
    <property type="molecule type" value="Genomic_DNA"/>
</dbReference>
<evidence type="ECO:0000256" key="1">
    <source>
        <dbReference type="SAM" id="Phobius"/>
    </source>
</evidence>
<dbReference type="PANTHER" id="PTHR40044:SF1">
    <property type="entry name" value="INTEGRAL MEMBRANE PROTEIN"/>
    <property type="match status" value="1"/>
</dbReference>
<evidence type="ECO:0000313" key="2">
    <source>
        <dbReference type="EMBL" id="ALS00105.1"/>
    </source>
</evidence>
<feature type="transmembrane region" description="Helical" evidence="1">
    <location>
        <begin position="20"/>
        <end position="38"/>
    </location>
</feature>
<accession>A0A0S3K7N3</accession>
<keyword evidence="1" id="KW-1133">Transmembrane helix</keyword>
<dbReference type="EMBL" id="CP013614">
    <property type="protein sequence ID" value="ALS00105.1"/>
    <property type="molecule type" value="Genomic_DNA"/>
</dbReference>
<gene>
    <name evidence="2" type="ORF">ATZ33_01525</name>
    <name evidence="3" type="ORF">RV15_GL000960</name>
</gene>
<reference evidence="2 4" key="2">
    <citation type="submission" date="2015-12" db="EMBL/GenBank/DDBJ databases">
        <authorList>
            <person name="Lauer A."/>
            <person name="Humrighouse B."/>
            <person name="Loparev V."/>
            <person name="Shewmaker P.L."/>
            <person name="Whitney A.M."/>
            <person name="McLaughlin R.W."/>
        </authorList>
    </citation>
    <scope>NUCLEOTIDE SEQUENCE [LARGE SCALE GENOMIC DNA]</scope>
    <source>
        <strain evidence="2 4">LMG 23085</strain>
    </source>
</reference>
<reference evidence="3 5" key="1">
    <citation type="submission" date="2014-12" db="EMBL/GenBank/DDBJ databases">
        <title>Draft genome sequences of 29 type strains of Enterococci.</title>
        <authorList>
            <person name="Zhong Z."/>
            <person name="Sun Z."/>
            <person name="Liu W."/>
            <person name="Zhang W."/>
            <person name="Zhang H."/>
        </authorList>
    </citation>
    <scope>NUCLEOTIDE SEQUENCE [LARGE SCALE GENOMIC DNA]</scope>
    <source>
        <strain evidence="3 5">DSM 22801</strain>
    </source>
</reference>
<evidence type="ECO:0000313" key="3">
    <source>
        <dbReference type="EMBL" id="OJG90964.1"/>
    </source>
</evidence>
<dbReference type="AlphaFoldDB" id="A0A0S3K7N3"/>
<keyword evidence="1" id="KW-0472">Membrane</keyword>